<feature type="domain" description="Glycine transporter" evidence="8">
    <location>
        <begin position="10"/>
        <end position="80"/>
    </location>
</feature>
<feature type="transmembrane region" description="Helical" evidence="7">
    <location>
        <begin position="96"/>
        <end position="116"/>
    </location>
</feature>
<organism evidence="9 10">
    <name type="scientific">Sutterella wadsworthensis HGA0223</name>
    <dbReference type="NCBI Taxonomy" id="1203554"/>
    <lineage>
        <taxon>Bacteria</taxon>
        <taxon>Pseudomonadati</taxon>
        <taxon>Pseudomonadota</taxon>
        <taxon>Betaproteobacteria</taxon>
        <taxon>Burkholderiales</taxon>
        <taxon>Sutterellaceae</taxon>
        <taxon>Sutterella</taxon>
    </lineage>
</organism>
<name>S3BVZ7_9BURK</name>
<dbReference type="EMBL" id="ATCF01000026">
    <property type="protein sequence ID" value="EPD98262.1"/>
    <property type="molecule type" value="Genomic_DNA"/>
</dbReference>
<dbReference type="PANTHER" id="PTHR30506">
    <property type="entry name" value="INNER MEMBRANE PROTEIN"/>
    <property type="match status" value="1"/>
</dbReference>
<reference evidence="9 10" key="1">
    <citation type="submission" date="2013-04" db="EMBL/GenBank/DDBJ databases">
        <title>The Genome Sequence of Sutterella wadsworthensis HGA0223.</title>
        <authorList>
            <consortium name="The Broad Institute Genomics Platform"/>
            <person name="Earl A."/>
            <person name="Ward D."/>
            <person name="Feldgarden M."/>
            <person name="Gevers D."/>
            <person name="Schmidt T.M."/>
            <person name="Dover J."/>
            <person name="Dai D."/>
            <person name="Walker B."/>
            <person name="Young S."/>
            <person name="Zeng Q."/>
            <person name="Gargeya S."/>
            <person name="Fitzgerald M."/>
            <person name="Haas B."/>
            <person name="Abouelleil A."/>
            <person name="Allen A.W."/>
            <person name="Alvarado L."/>
            <person name="Arachchi H.M."/>
            <person name="Berlin A.M."/>
            <person name="Chapman S.B."/>
            <person name="Gainer-Dewar J."/>
            <person name="Goldberg J."/>
            <person name="Griggs A."/>
            <person name="Gujja S."/>
            <person name="Hansen M."/>
            <person name="Howarth C."/>
            <person name="Imamovic A."/>
            <person name="Ireland A."/>
            <person name="Larimer J."/>
            <person name="McCowan C."/>
            <person name="Murphy C."/>
            <person name="Pearson M."/>
            <person name="Poon T.W."/>
            <person name="Priest M."/>
            <person name="Roberts A."/>
            <person name="Saif S."/>
            <person name="Shea T."/>
            <person name="Sisk P."/>
            <person name="Sykes S."/>
            <person name="Wortman J."/>
            <person name="Nusbaum C."/>
            <person name="Birren B."/>
        </authorList>
    </citation>
    <scope>NUCLEOTIDE SEQUENCE [LARGE SCALE GENOMIC DNA]</scope>
    <source>
        <strain evidence="9 10">HGA0223</strain>
    </source>
</reference>
<dbReference type="PANTHER" id="PTHR30506:SF3">
    <property type="entry name" value="UPF0126 INNER MEMBRANE PROTEIN YADS-RELATED"/>
    <property type="match status" value="1"/>
</dbReference>
<evidence type="ECO:0000256" key="6">
    <source>
        <dbReference type="ARBA" id="ARBA00023136"/>
    </source>
</evidence>
<gene>
    <name evidence="9" type="ORF">HMPREF1476_01809</name>
</gene>
<sequence length="207" mass="22700">MQSLTIIAEVADGIGMFGFAVAGLFASAGRRIDPVGVFVSVFTTAFGGGIIRDILLDLRPFYWLSHPQWIWMTLGLTILAPVIVRRVQRFWQRRILLWADAVGLAFFAVGSCATSDRLGNPLIVSVLIGVVTGVFGGMLRDVFCAKLPSVLSNEEPYASVAFAGCWVYLGLVHAELVPADIALWGCCALIMIVRMASFRIPWMKVRY</sequence>
<comment type="caution">
    <text evidence="9">The sequence shown here is derived from an EMBL/GenBank/DDBJ whole genome shotgun (WGS) entry which is preliminary data.</text>
</comment>
<feature type="transmembrane region" description="Helical" evidence="7">
    <location>
        <begin position="157"/>
        <end position="176"/>
    </location>
</feature>
<dbReference type="HOGENOM" id="CLU_064906_2_1_4"/>
<accession>S3BVZ7</accession>
<dbReference type="PATRIC" id="fig|1203554.3.peg.1893"/>
<keyword evidence="3" id="KW-1003">Cell membrane</keyword>
<dbReference type="RefSeq" id="WP_016474962.1">
    <property type="nucleotide sequence ID" value="NZ_KE150480.1"/>
</dbReference>
<evidence type="ECO:0000256" key="1">
    <source>
        <dbReference type="ARBA" id="ARBA00004651"/>
    </source>
</evidence>
<feature type="transmembrane region" description="Helical" evidence="7">
    <location>
        <begin position="182"/>
        <end position="202"/>
    </location>
</feature>
<dbReference type="eggNOG" id="COG2860">
    <property type="taxonomic scope" value="Bacteria"/>
</dbReference>
<feature type="transmembrane region" description="Helical" evidence="7">
    <location>
        <begin position="6"/>
        <end position="28"/>
    </location>
</feature>
<evidence type="ECO:0000256" key="4">
    <source>
        <dbReference type="ARBA" id="ARBA00022692"/>
    </source>
</evidence>
<comment type="subcellular location">
    <subcellularLocation>
        <location evidence="1">Cell membrane</location>
        <topology evidence="1">Multi-pass membrane protein</topology>
    </subcellularLocation>
</comment>
<dbReference type="GO" id="GO:0005886">
    <property type="term" value="C:plasma membrane"/>
    <property type="evidence" value="ECO:0007669"/>
    <property type="project" value="UniProtKB-SubCell"/>
</dbReference>
<keyword evidence="10" id="KW-1185">Reference proteome</keyword>
<comment type="similarity">
    <text evidence="2">Belongs to the UPF0126 family.</text>
</comment>
<dbReference type="InterPro" id="IPR005115">
    <property type="entry name" value="Gly_transporter"/>
</dbReference>
<keyword evidence="6 7" id="KW-0472">Membrane</keyword>
<feature type="transmembrane region" description="Helical" evidence="7">
    <location>
        <begin position="122"/>
        <end position="145"/>
    </location>
</feature>
<protein>
    <recommendedName>
        <fullName evidence="8">Glycine transporter domain-containing protein</fullName>
    </recommendedName>
</protein>
<evidence type="ECO:0000256" key="3">
    <source>
        <dbReference type="ARBA" id="ARBA00022475"/>
    </source>
</evidence>
<keyword evidence="5 7" id="KW-1133">Transmembrane helix</keyword>
<proteinExistence type="inferred from homology"/>
<evidence type="ECO:0000259" key="8">
    <source>
        <dbReference type="Pfam" id="PF03458"/>
    </source>
</evidence>
<evidence type="ECO:0000256" key="7">
    <source>
        <dbReference type="SAM" id="Phobius"/>
    </source>
</evidence>
<feature type="transmembrane region" description="Helical" evidence="7">
    <location>
        <begin position="35"/>
        <end position="56"/>
    </location>
</feature>
<evidence type="ECO:0000313" key="10">
    <source>
        <dbReference type="Proteomes" id="UP000014400"/>
    </source>
</evidence>
<dbReference type="Pfam" id="PF03458">
    <property type="entry name" value="Gly_transporter"/>
    <property type="match status" value="2"/>
</dbReference>
<evidence type="ECO:0000256" key="2">
    <source>
        <dbReference type="ARBA" id="ARBA00008193"/>
    </source>
</evidence>
<keyword evidence="4 7" id="KW-0812">Transmembrane</keyword>
<evidence type="ECO:0000256" key="5">
    <source>
        <dbReference type="ARBA" id="ARBA00022989"/>
    </source>
</evidence>
<feature type="domain" description="Glycine transporter" evidence="8">
    <location>
        <begin position="97"/>
        <end position="171"/>
    </location>
</feature>
<dbReference type="AlphaFoldDB" id="S3BVZ7"/>
<evidence type="ECO:0000313" key="9">
    <source>
        <dbReference type="EMBL" id="EPD98262.1"/>
    </source>
</evidence>
<dbReference type="Proteomes" id="UP000014400">
    <property type="component" value="Unassembled WGS sequence"/>
</dbReference>
<feature type="transmembrane region" description="Helical" evidence="7">
    <location>
        <begin position="68"/>
        <end position="84"/>
    </location>
</feature>